<organism evidence="1 2">
    <name type="scientific">Paraphaeosphaeria minitans</name>
    <dbReference type="NCBI Taxonomy" id="565426"/>
    <lineage>
        <taxon>Eukaryota</taxon>
        <taxon>Fungi</taxon>
        <taxon>Dikarya</taxon>
        <taxon>Ascomycota</taxon>
        <taxon>Pezizomycotina</taxon>
        <taxon>Dothideomycetes</taxon>
        <taxon>Pleosporomycetidae</taxon>
        <taxon>Pleosporales</taxon>
        <taxon>Massarineae</taxon>
        <taxon>Didymosphaeriaceae</taxon>
        <taxon>Paraphaeosphaeria</taxon>
    </lineage>
</organism>
<gene>
    <name evidence="1" type="ORF">PMIN01_04035</name>
</gene>
<reference evidence="1" key="1">
    <citation type="journal article" date="2020" name="Mol. Plant Microbe Interact.">
        <title>Genome Sequence of the Biocontrol Agent Coniothyrium minitans strain Conio (IMI 134523).</title>
        <authorList>
            <person name="Patel D."/>
            <person name="Shittu T.A."/>
            <person name="Baroncelli R."/>
            <person name="Muthumeenakshi S."/>
            <person name="Osborne T.H."/>
            <person name="Janganan T.K."/>
            <person name="Sreenivasaprasad S."/>
        </authorList>
    </citation>
    <scope>NUCLEOTIDE SEQUENCE</scope>
    <source>
        <strain evidence="1">Conio</strain>
    </source>
</reference>
<dbReference type="AlphaFoldDB" id="A0A9P6GN40"/>
<accession>A0A9P6GN40</accession>
<protein>
    <submittedName>
        <fullName evidence="1">Uncharacterized protein</fullName>
    </submittedName>
</protein>
<name>A0A9P6GN40_9PLEO</name>
<dbReference type="OrthoDB" id="268428at2759"/>
<evidence type="ECO:0000313" key="1">
    <source>
        <dbReference type="EMBL" id="KAF9738752.1"/>
    </source>
</evidence>
<comment type="caution">
    <text evidence="1">The sequence shown here is derived from an EMBL/GenBank/DDBJ whole genome shotgun (WGS) entry which is preliminary data.</text>
</comment>
<evidence type="ECO:0000313" key="2">
    <source>
        <dbReference type="Proteomes" id="UP000756921"/>
    </source>
</evidence>
<sequence length="388" mass="44446">MPGLKNDPNISLVLDQDVVIADGDGTMTITLLSPVEDSVRHVTEVQVSSSVCLKSSYLRTIINVAKVKDPTDITLGGGLKGQSDGIHKEGALVWLAHLHSLSSERMMELALNKVSVVAVWEAIQLWVHLEKRNDIKDLQGWFNELYDTTFSRMDLDVYIAGLLVFPCQVFDHAVGFARMTKHLAYNHQGAIKEQRPKGIKLKTHHLAPNDFIGLMNHARGGLKSTIHKHMWKKANNVLRFETTKCSCWDATIGQYLAALVRIDAFTIEDALQRSSFHEILDRMKDFSFDYNPECRRCRSIDWVYVVQMTRQAAQAYFDGLCLDCMDRSKPEGKEMDDEYWRINASVEDRWDSRCRVQHKQATWYVSWLGRDDIRQKLLRGSNVDEEEE</sequence>
<dbReference type="EMBL" id="WJXW01000003">
    <property type="protein sequence ID" value="KAF9738752.1"/>
    <property type="molecule type" value="Genomic_DNA"/>
</dbReference>
<dbReference type="Proteomes" id="UP000756921">
    <property type="component" value="Unassembled WGS sequence"/>
</dbReference>
<keyword evidence="2" id="KW-1185">Reference proteome</keyword>
<proteinExistence type="predicted"/>